<dbReference type="InterPro" id="IPR003340">
    <property type="entry name" value="B3_DNA-bd"/>
</dbReference>
<dbReference type="InterPro" id="IPR015300">
    <property type="entry name" value="DNA-bd_pseudobarrel_sf"/>
</dbReference>
<dbReference type="GO" id="GO:0003677">
    <property type="term" value="F:DNA binding"/>
    <property type="evidence" value="ECO:0007669"/>
    <property type="project" value="UniProtKB-KW"/>
</dbReference>
<dbReference type="EMBL" id="JAVXUO010001883">
    <property type="protein sequence ID" value="KAK2978383.1"/>
    <property type="molecule type" value="Genomic_DNA"/>
</dbReference>
<evidence type="ECO:0000256" key="2">
    <source>
        <dbReference type="ARBA" id="ARBA00023015"/>
    </source>
</evidence>
<comment type="caution">
    <text evidence="7">The sequence shown here is derived from an EMBL/GenBank/DDBJ whole genome shotgun (WGS) entry which is preliminary data.</text>
</comment>
<dbReference type="PROSITE" id="PS50863">
    <property type="entry name" value="B3"/>
    <property type="match status" value="1"/>
</dbReference>
<keyword evidence="4" id="KW-0804">Transcription</keyword>
<dbReference type="AlphaFoldDB" id="A0AA88R3B8"/>
<dbReference type="PANTHER" id="PTHR31920:SF122">
    <property type="entry name" value="B3 DOMAIN-CONTAINING PROTEIN REM23"/>
    <property type="match status" value="1"/>
</dbReference>
<dbReference type="SUPFAM" id="SSF101936">
    <property type="entry name" value="DNA-binding pseudobarrel domain"/>
    <property type="match status" value="1"/>
</dbReference>
<organism evidence="7 8">
    <name type="scientific">Escallonia rubra</name>
    <dbReference type="NCBI Taxonomy" id="112253"/>
    <lineage>
        <taxon>Eukaryota</taxon>
        <taxon>Viridiplantae</taxon>
        <taxon>Streptophyta</taxon>
        <taxon>Embryophyta</taxon>
        <taxon>Tracheophyta</taxon>
        <taxon>Spermatophyta</taxon>
        <taxon>Magnoliopsida</taxon>
        <taxon>eudicotyledons</taxon>
        <taxon>Gunneridae</taxon>
        <taxon>Pentapetalae</taxon>
        <taxon>asterids</taxon>
        <taxon>campanulids</taxon>
        <taxon>Escalloniales</taxon>
        <taxon>Escalloniaceae</taxon>
        <taxon>Escallonia</taxon>
    </lineage>
</organism>
<dbReference type="InterPro" id="IPR050655">
    <property type="entry name" value="Plant_B3_domain"/>
</dbReference>
<keyword evidence="2" id="KW-0805">Transcription regulation</keyword>
<sequence>MMQESKKKESSNNVVMDTRPCFFKIIADGLNSERLRIPPHFMKHISKDLSGSAVLRGPSGGSWNVKILKNGKATFMLEGWQGFVKDHSLGDSELLLFRYDGNLRFSVQILDISGLERVSKFTPCPPQCSDGKKKPLSVEFHEGNSLKKYRETGSDQVNKTSAEVSELPKMYKLRSRKPTKED</sequence>
<keyword evidence="5" id="KW-0539">Nucleus</keyword>
<evidence type="ECO:0000256" key="3">
    <source>
        <dbReference type="ARBA" id="ARBA00023125"/>
    </source>
</evidence>
<dbReference type="Proteomes" id="UP001187471">
    <property type="component" value="Unassembled WGS sequence"/>
</dbReference>
<dbReference type="CDD" id="cd10017">
    <property type="entry name" value="B3_DNA"/>
    <property type="match status" value="1"/>
</dbReference>
<protein>
    <recommendedName>
        <fullName evidence="6">TF-B3 domain-containing protein</fullName>
    </recommendedName>
</protein>
<dbReference type="Gene3D" id="2.40.330.10">
    <property type="entry name" value="DNA-binding pseudobarrel domain"/>
    <property type="match status" value="1"/>
</dbReference>
<name>A0AA88R3B8_9ASTE</name>
<evidence type="ECO:0000256" key="5">
    <source>
        <dbReference type="ARBA" id="ARBA00023242"/>
    </source>
</evidence>
<dbReference type="SMART" id="SM01019">
    <property type="entry name" value="B3"/>
    <property type="match status" value="1"/>
</dbReference>
<evidence type="ECO:0000256" key="1">
    <source>
        <dbReference type="ARBA" id="ARBA00004123"/>
    </source>
</evidence>
<gene>
    <name evidence="7" type="ORF">RJ640_016485</name>
</gene>
<keyword evidence="8" id="KW-1185">Reference proteome</keyword>
<feature type="domain" description="TF-B3" evidence="6">
    <location>
        <begin position="20"/>
        <end position="113"/>
    </location>
</feature>
<evidence type="ECO:0000259" key="6">
    <source>
        <dbReference type="PROSITE" id="PS50863"/>
    </source>
</evidence>
<evidence type="ECO:0000313" key="8">
    <source>
        <dbReference type="Proteomes" id="UP001187471"/>
    </source>
</evidence>
<dbReference type="PANTHER" id="PTHR31920">
    <property type="entry name" value="B3 DOMAIN-CONTAINING"/>
    <property type="match status" value="1"/>
</dbReference>
<comment type="subcellular location">
    <subcellularLocation>
        <location evidence="1">Nucleus</location>
    </subcellularLocation>
</comment>
<accession>A0AA88R3B8</accession>
<dbReference type="Pfam" id="PF02362">
    <property type="entry name" value="B3"/>
    <property type="match status" value="1"/>
</dbReference>
<evidence type="ECO:0000256" key="4">
    <source>
        <dbReference type="ARBA" id="ARBA00023163"/>
    </source>
</evidence>
<proteinExistence type="predicted"/>
<keyword evidence="3" id="KW-0238">DNA-binding</keyword>
<dbReference type="GO" id="GO:0005634">
    <property type="term" value="C:nucleus"/>
    <property type="evidence" value="ECO:0007669"/>
    <property type="project" value="UniProtKB-SubCell"/>
</dbReference>
<reference evidence="7" key="1">
    <citation type="submission" date="2022-12" db="EMBL/GenBank/DDBJ databases">
        <title>Draft genome assemblies for two species of Escallonia (Escalloniales).</title>
        <authorList>
            <person name="Chanderbali A."/>
            <person name="Dervinis C."/>
            <person name="Anghel I."/>
            <person name="Soltis D."/>
            <person name="Soltis P."/>
            <person name="Zapata F."/>
        </authorList>
    </citation>
    <scope>NUCLEOTIDE SEQUENCE</scope>
    <source>
        <strain evidence="7">UCBG92.1500</strain>
        <tissue evidence="7">Leaf</tissue>
    </source>
</reference>
<evidence type="ECO:0000313" key="7">
    <source>
        <dbReference type="EMBL" id="KAK2978383.1"/>
    </source>
</evidence>